<feature type="transmembrane region" description="Helical" evidence="1">
    <location>
        <begin position="409"/>
        <end position="430"/>
    </location>
</feature>
<feature type="transmembrane region" description="Helical" evidence="1">
    <location>
        <begin position="101"/>
        <end position="126"/>
    </location>
</feature>
<evidence type="ECO:0000313" key="3">
    <source>
        <dbReference type="Proteomes" id="UP000664795"/>
    </source>
</evidence>
<accession>A0A939JXM7</accession>
<feature type="transmembrane region" description="Helical" evidence="1">
    <location>
        <begin position="361"/>
        <end position="379"/>
    </location>
</feature>
<protein>
    <recommendedName>
        <fullName evidence="4">ABC-type transport system involved in multi-copper enzyme maturation, permease component</fullName>
    </recommendedName>
</protein>
<feature type="transmembrane region" description="Helical" evidence="1">
    <location>
        <begin position="321"/>
        <end position="341"/>
    </location>
</feature>
<feature type="transmembrane region" description="Helical" evidence="1">
    <location>
        <begin position="54"/>
        <end position="80"/>
    </location>
</feature>
<dbReference type="InterPro" id="IPR027268">
    <property type="entry name" value="Peptidase_M4/M1_CTD_sf"/>
</dbReference>
<organism evidence="2 3">
    <name type="scientific">Fibrella aquatilis</name>
    <dbReference type="NCBI Taxonomy" id="2817059"/>
    <lineage>
        <taxon>Bacteria</taxon>
        <taxon>Pseudomonadati</taxon>
        <taxon>Bacteroidota</taxon>
        <taxon>Cytophagia</taxon>
        <taxon>Cytophagales</taxon>
        <taxon>Spirosomataceae</taxon>
        <taxon>Fibrella</taxon>
    </lineage>
</organism>
<reference evidence="2 3" key="1">
    <citation type="submission" date="2021-03" db="EMBL/GenBank/DDBJ databases">
        <title>Fibrella sp. HMF5036 genome sequencing and assembly.</title>
        <authorList>
            <person name="Kang H."/>
            <person name="Kim H."/>
            <person name="Bae S."/>
            <person name="Joh K."/>
        </authorList>
    </citation>
    <scope>NUCLEOTIDE SEQUENCE [LARGE SCALE GENOMIC DNA]</scope>
    <source>
        <strain evidence="2 3">HMF5036</strain>
    </source>
</reference>
<proteinExistence type="predicted"/>
<feature type="transmembrane region" description="Helical" evidence="1">
    <location>
        <begin position="519"/>
        <end position="538"/>
    </location>
</feature>
<feature type="transmembrane region" description="Helical" evidence="1">
    <location>
        <begin position="176"/>
        <end position="195"/>
    </location>
</feature>
<dbReference type="Gene3D" id="1.10.390.10">
    <property type="entry name" value="Neutral Protease Domain 2"/>
    <property type="match status" value="1"/>
</dbReference>
<feature type="transmembrane region" description="Helical" evidence="1">
    <location>
        <begin position="234"/>
        <end position="251"/>
    </location>
</feature>
<dbReference type="AlphaFoldDB" id="A0A939JXM7"/>
<dbReference type="EMBL" id="JAFMYU010000017">
    <property type="protein sequence ID" value="MBO0933127.1"/>
    <property type="molecule type" value="Genomic_DNA"/>
</dbReference>
<keyword evidence="1" id="KW-1133">Transmembrane helix</keyword>
<sequence length="955" mass="105631">MQELLRIARFEIWYQFRQPYFYGLLLLMAAQGLAVSVADYQRLADVTLLTNAPILLYLSLANTGPLLVAAVSLLTGQVLLRDRDYRVTYLYALPIAERAYFSGQLLGCLGISVLLGMAYAFGLLLVPFWVNGPTGEWPLGSLADGFIRLLLPNLVVMVCLSYALTAQFRHITGAYIALLALTLANTLLQLSYLSVVEYDWVHLLDPFGAISIRQAVEIMPTADKNTSWPDTPELLYINRLLWLGLSGWLIARADEQLSFQYMTAQGKPFQRMGLPRLSAAARWQRFDEIPVLTRAFTSSARWKTAVHLAVADVRWLVRQTAVAVGLLLLTLGIVGYALGVGDAPYGQRLLPFTSRMTFIRLPMHLYISLFLVVFTGELIHRNRTSGAWQLVDATPLPAWVRLLGHVGAMLLLAGAITTTLLGTGLCLQLLSNQTPIDWLLYANDLGTDGLLRYGQLIALSALISTMTPNRLVGHGLTVLTLAGLTFLDEKSGGMAWWLYGTLPASRLYSDITGFGSFAQLRPVAALLWTAVATMLLLLTTRLAQRGLLVGPKTLFQRWYNALNKSYVAGLAVTVIISIGSGLWLAMASDAAMTNTQSNEAISPYNTTTEQIRVSNTQRVNVVYHYVHPQNLGAVQTAVTNALRQGARWLGPFPHQTLRITETPFSPKATRSTPASIALPEREGWMTNTTHTDDAGQLALVVARQVLSQWLSAGFGFVNSRQSGLLTDGLAGYLALRVVHETWGDNWLKGQLTRQEGLYRRGRGQNGGREPVVMQAAVGSYVAIDKAPLSLTCIGEVWGHETLCQQIGRFYQAHKTHRTSAEEYVQNLQTTLPNDLKYAANYLLERPQFAFSIGWVWTDEDRIGVRVTAHETMDDGLGHTREKLPSDYVPVVLLDATGKVIHRELVLPVMPERDLPTKAVWLPHPANAATVVIDPLGAWPETNRMDNRKQLVHRPG</sequence>
<gene>
    <name evidence="2" type="ORF">J2I48_19110</name>
</gene>
<name>A0A939JXM7_9BACT</name>
<comment type="caution">
    <text evidence="2">The sequence shown here is derived from an EMBL/GenBank/DDBJ whole genome shotgun (WGS) entry which is preliminary data.</text>
</comment>
<dbReference type="Proteomes" id="UP000664795">
    <property type="component" value="Unassembled WGS sequence"/>
</dbReference>
<keyword evidence="1" id="KW-0472">Membrane</keyword>
<evidence type="ECO:0008006" key="4">
    <source>
        <dbReference type="Google" id="ProtNLM"/>
    </source>
</evidence>
<feature type="transmembrane region" description="Helical" evidence="1">
    <location>
        <begin position="20"/>
        <end position="38"/>
    </location>
</feature>
<feature type="transmembrane region" description="Helical" evidence="1">
    <location>
        <begin position="566"/>
        <end position="586"/>
    </location>
</feature>
<feature type="transmembrane region" description="Helical" evidence="1">
    <location>
        <begin position="146"/>
        <end position="164"/>
    </location>
</feature>
<keyword evidence="3" id="KW-1185">Reference proteome</keyword>
<evidence type="ECO:0000256" key="1">
    <source>
        <dbReference type="SAM" id="Phobius"/>
    </source>
</evidence>
<dbReference type="RefSeq" id="WP_207337091.1">
    <property type="nucleotide sequence ID" value="NZ_JAFMYU010000017.1"/>
</dbReference>
<evidence type="ECO:0000313" key="2">
    <source>
        <dbReference type="EMBL" id="MBO0933127.1"/>
    </source>
</evidence>
<keyword evidence="1" id="KW-0812">Transmembrane</keyword>